<proteinExistence type="inferred from homology"/>
<dbReference type="InterPro" id="IPR037143">
    <property type="entry name" value="4-PPantetheinyl_Trfase_dom_sf"/>
</dbReference>
<feature type="domain" description="4'-phosphopantetheinyl transferase" evidence="3">
    <location>
        <begin position="147"/>
        <end position="219"/>
    </location>
</feature>
<sequence>MTDLRAPEVLDRLIVARLTCGSAEAVVLRVPGVPDDAVPGGSSADRSPADLPDVLDDAERERMSRYLRAADRARYHVAHTALRLVLGARLDLPPAALRFDRAACPGCGEPHGRPVLAVGHLQQRAEFSISHGGGLAAVAVAPAGVDVGVDVEPVVPARTSDEIIASLHPREQELVAQADPAGRAAAFTRIWSRKEAYLKGLGIGLGRSLAADDLTVAPPGWDLAERDVDNHKVALAVKSTVRDLAHSLM</sequence>
<organism evidence="4 5">
    <name type="scientific">Myceligenerans crystallogenes</name>
    <dbReference type="NCBI Taxonomy" id="316335"/>
    <lineage>
        <taxon>Bacteria</taxon>
        <taxon>Bacillati</taxon>
        <taxon>Actinomycetota</taxon>
        <taxon>Actinomycetes</taxon>
        <taxon>Micrococcales</taxon>
        <taxon>Promicromonosporaceae</taxon>
        <taxon>Myceligenerans</taxon>
    </lineage>
</organism>
<evidence type="ECO:0000313" key="5">
    <source>
        <dbReference type="Proteomes" id="UP001501094"/>
    </source>
</evidence>
<dbReference type="Pfam" id="PF01648">
    <property type="entry name" value="ACPS"/>
    <property type="match status" value="1"/>
</dbReference>
<evidence type="ECO:0000256" key="2">
    <source>
        <dbReference type="ARBA" id="ARBA00022679"/>
    </source>
</evidence>
<comment type="similarity">
    <text evidence="1">Belongs to the P-Pant transferase superfamily. Gsp/Sfp/HetI/AcpT family.</text>
</comment>
<dbReference type="EMBL" id="BAAANL010000005">
    <property type="protein sequence ID" value="GAA1867765.1"/>
    <property type="molecule type" value="Genomic_DNA"/>
</dbReference>
<keyword evidence="5" id="KW-1185">Reference proteome</keyword>
<protein>
    <recommendedName>
        <fullName evidence="3">4'-phosphopantetheinyl transferase domain-containing protein</fullName>
    </recommendedName>
</protein>
<dbReference type="PANTHER" id="PTHR12215">
    <property type="entry name" value="PHOSPHOPANTETHEINE TRANSFERASE"/>
    <property type="match status" value="1"/>
</dbReference>
<dbReference type="InterPro" id="IPR008278">
    <property type="entry name" value="4-PPantetheinyl_Trfase_dom"/>
</dbReference>
<comment type="caution">
    <text evidence="4">The sequence shown here is derived from an EMBL/GenBank/DDBJ whole genome shotgun (WGS) entry which is preliminary data.</text>
</comment>
<dbReference type="Gene3D" id="3.90.470.20">
    <property type="entry name" value="4'-phosphopantetheinyl transferase domain"/>
    <property type="match status" value="1"/>
</dbReference>
<dbReference type="RefSeq" id="WP_344103871.1">
    <property type="nucleotide sequence ID" value="NZ_BAAANL010000005.1"/>
</dbReference>
<dbReference type="InterPro" id="IPR050559">
    <property type="entry name" value="P-Pant_transferase_sf"/>
</dbReference>
<dbReference type="Proteomes" id="UP001501094">
    <property type="component" value="Unassembled WGS sequence"/>
</dbReference>
<reference evidence="4 5" key="1">
    <citation type="journal article" date="2019" name="Int. J. Syst. Evol. Microbiol.">
        <title>The Global Catalogue of Microorganisms (GCM) 10K type strain sequencing project: providing services to taxonomists for standard genome sequencing and annotation.</title>
        <authorList>
            <consortium name="The Broad Institute Genomics Platform"/>
            <consortium name="The Broad Institute Genome Sequencing Center for Infectious Disease"/>
            <person name="Wu L."/>
            <person name="Ma J."/>
        </authorList>
    </citation>
    <scope>NUCLEOTIDE SEQUENCE [LARGE SCALE GENOMIC DNA]</scope>
    <source>
        <strain evidence="4 5">JCM 14326</strain>
    </source>
</reference>
<keyword evidence="2" id="KW-0808">Transferase</keyword>
<dbReference type="PANTHER" id="PTHR12215:SF10">
    <property type="entry name" value="L-AMINOADIPATE-SEMIALDEHYDE DEHYDROGENASE-PHOSPHOPANTETHEINYL TRANSFERASE"/>
    <property type="match status" value="1"/>
</dbReference>
<accession>A0ABN2NH41</accession>
<evidence type="ECO:0000313" key="4">
    <source>
        <dbReference type="EMBL" id="GAA1867765.1"/>
    </source>
</evidence>
<name>A0ABN2NH41_9MICO</name>
<evidence type="ECO:0000259" key="3">
    <source>
        <dbReference type="Pfam" id="PF01648"/>
    </source>
</evidence>
<gene>
    <name evidence="4" type="ORF">GCM10009751_27710</name>
</gene>
<evidence type="ECO:0000256" key="1">
    <source>
        <dbReference type="ARBA" id="ARBA00010990"/>
    </source>
</evidence>
<dbReference type="SUPFAM" id="SSF56214">
    <property type="entry name" value="4'-phosphopantetheinyl transferase"/>
    <property type="match status" value="2"/>
</dbReference>